<keyword evidence="1" id="KW-0812">Transmembrane</keyword>
<dbReference type="InterPro" id="IPR046093">
    <property type="entry name" value="DUF6111"/>
</dbReference>
<dbReference type="OrthoDB" id="7366326at2"/>
<keyword evidence="1" id="KW-0472">Membrane</keyword>
<dbReference type="AlphaFoldDB" id="A0A327KBN0"/>
<accession>A0A327KBN0</accession>
<dbReference type="Proteomes" id="UP000438991">
    <property type="component" value="Unassembled WGS sequence"/>
</dbReference>
<reference evidence="4" key="2">
    <citation type="submission" date="2018-10" db="EMBL/GenBank/DDBJ databases">
        <authorList>
            <person name="Peiro R."/>
            <person name="Begona"/>
            <person name="Cbmso G."/>
            <person name="Lopez M."/>
            <person name="Gonzalez S."/>
            <person name="Sacristan E."/>
            <person name="Castillo E."/>
        </authorList>
    </citation>
    <scope>NUCLEOTIDE SEQUENCE [LARGE SCALE GENOMIC DNA]</scope>
</reference>
<keyword evidence="1" id="KW-1133">Transmembrane helix</keyword>
<keyword evidence="4" id="KW-1185">Reference proteome</keyword>
<comment type="caution">
    <text evidence="3">The sequence shown here is derived from an EMBL/GenBank/DDBJ whole genome shotgun (WGS) entry which is preliminary data.</text>
</comment>
<feature type="transmembrane region" description="Helical" evidence="1">
    <location>
        <begin position="9"/>
        <end position="29"/>
    </location>
</feature>
<dbReference type="EMBL" id="WNKV01000004">
    <property type="protein sequence ID" value="MTW16050.1"/>
    <property type="molecule type" value="Genomic_DNA"/>
</dbReference>
<evidence type="ECO:0000256" key="1">
    <source>
        <dbReference type="SAM" id="Phobius"/>
    </source>
</evidence>
<name>A0A327KBN0_9BRAD</name>
<protein>
    <submittedName>
        <fullName evidence="3">Uncharacterized protein</fullName>
    </submittedName>
</protein>
<dbReference type="Proteomes" id="UP000289200">
    <property type="component" value="Unassembled WGS sequence"/>
</dbReference>
<organism evidence="3 4">
    <name type="scientific">Rhodoplanes serenus</name>
    <dbReference type="NCBI Taxonomy" id="200615"/>
    <lineage>
        <taxon>Bacteria</taxon>
        <taxon>Pseudomonadati</taxon>
        <taxon>Pseudomonadota</taxon>
        <taxon>Alphaproteobacteria</taxon>
        <taxon>Hyphomicrobiales</taxon>
        <taxon>Nitrobacteraceae</taxon>
        <taxon>Rhodoplanes</taxon>
    </lineage>
</organism>
<reference evidence="3" key="1">
    <citation type="submission" date="2018-10" db="EMBL/GenBank/DDBJ databases">
        <authorList>
            <person name="Peiro R."/>
            <person name="Begona"/>
            <person name="Cbmso G."/>
            <person name="Lopez M."/>
            <person name="Gonzalez S."/>
            <person name="Sacristan E."/>
            <person name="Castillo E."/>
        </authorList>
    </citation>
    <scope>NUCLEOTIDE SEQUENCE</scope>
    <source>
        <strain evidence="3">Rhod_genome</strain>
    </source>
</reference>
<evidence type="ECO:0000313" key="4">
    <source>
        <dbReference type="Proteomes" id="UP000289200"/>
    </source>
</evidence>
<dbReference type="RefSeq" id="WP_111384312.1">
    <property type="nucleotide sequence ID" value="NZ_NPEW01000034.1"/>
</dbReference>
<reference evidence="2 5" key="3">
    <citation type="submission" date="2019-11" db="EMBL/GenBank/DDBJ databases">
        <title>Whole-genome sequence of Rhodoplanes serenus DSM 18633, type strain.</title>
        <authorList>
            <person name="Kyndt J.A."/>
            <person name="Meyer T.E."/>
        </authorList>
    </citation>
    <scope>NUCLEOTIDE SEQUENCE [LARGE SCALE GENOMIC DNA]</scope>
    <source>
        <strain evidence="2 5">DSM 18633</strain>
    </source>
</reference>
<evidence type="ECO:0000313" key="5">
    <source>
        <dbReference type="Proteomes" id="UP000438991"/>
    </source>
</evidence>
<gene>
    <name evidence="2" type="ORF">GJ689_07500</name>
    <name evidence="3" type="ORF">RHODGE_RHODGE_04499</name>
</gene>
<dbReference type="EMBL" id="UWOC01000194">
    <property type="protein sequence ID" value="VCU11288.1"/>
    <property type="molecule type" value="Genomic_DNA"/>
</dbReference>
<sequence>MIRPILTELALFLTPFVLYAVFLMATRAGVLHPDSWRWSTVAWLTLAALALVVVSFVVMAEFGGAPPNSVYVPAHMENGRFVPGTTQ</sequence>
<dbReference type="Pfam" id="PF19606">
    <property type="entry name" value="DUF6111"/>
    <property type="match status" value="1"/>
</dbReference>
<evidence type="ECO:0000313" key="3">
    <source>
        <dbReference type="EMBL" id="VCU11288.1"/>
    </source>
</evidence>
<feature type="transmembrane region" description="Helical" evidence="1">
    <location>
        <begin position="41"/>
        <end position="60"/>
    </location>
</feature>
<proteinExistence type="predicted"/>
<evidence type="ECO:0000313" key="2">
    <source>
        <dbReference type="EMBL" id="MTW16050.1"/>
    </source>
</evidence>